<proteinExistence type="predicted"/>
<feature type="region of interest" description="Disordered" evidence="1">
    <location>
        <begin position="40"/>
        <end position="65"/>
    </location>
</feature>
<evidence type="ECO:0000259" key="3">
    <source>
        <dbReference type="Pfam" id="PF20179"/>
    </source>
</evidence>
<gene>
    <name evidence="4" type="ORF">AW171_hschr74053</name>
</gene>
<sequence length="429" mass="50094">MLPLLPRSIVSPAIVQSPNVRIATMLQRRNLMGFVRNALGLDPPASPDDPTPENRFHPWDQSPSPDLRERAARIKALAKCPVTKKPIEYTCEYSGIPTHHSREAWEQDTEYHNSKLYELLRKVNIYEHDLRSGRPFPEFDFPQSQELDHLVNMTNWDLFFYTRGFYSMDTEFQLAAVTKMLSYPITIASVLHQYMPYSLNPKGPLTLEGLKSLSALRYTIYPQANKAKRTLKDKPMRIFVLGARAEAQLPLHVWKQLQYLFPDTRFEIHLVGPESNYDREKKQYVLTPTPTVQVIDHTMRLIHYTDYFHVYHEAQDFFPYDPYNDIFFCFHPGFGAPETTDSWMKSTVSALLQTKCAIFSTGYHKQDMMDDINKIKEVHGHELDMLMDPVENIFGSSKWELNDLSPHEVYRFNMYITGFRGKRYHAIEL</sequence>
<keyword evidence="5" id="KW-1185">Reference proteome</keyword>
<evidence type="ECO:0000313" key="4">
    <source>
        <dbReference type="EMBL" id="AMD22045.1"/>
    </source>
</evidence>
<organism evidence="4 5">
    <name type="scientific">Eremothecium sinecaudum</name>
    <dbReference type="NCBI Taxonomy" id="45286"/>
    <lineage>
        <taxon>Eukaryota</taxon>
        <taxon>Fungi</taxon>
        <taxon>Dikarya</taxon>
        <taxon>Ascomycota</taxon>
        <taxon>Saccharomycotina</taxon>
        <taxon>Saccharomycetes</taxon>
        <taxon>Saccharomycetales</taxon>
        <taxon>Saccharomycetaceae</taxon>
        <taxon>Eremothecium</taxon>
    </lineage>
</organism>
<dbReference type="Pfam" id="PF20179">
    <property type="entry name" value="MSS51_C"/>
    <property type="match status" value="1"/>
</dbReference>
<dbReference type="OrthoDB" id="5282002at2759"/>
<dbReference type="Pfam" id="PF13824">
    <property type="entry name" value="zf-Mss51"/>
    <property type="match status" value="1"/>
</dbReference>
<dbReference type="InterPro" id="IPR032717">
    <property type="entry name" value="Mss51_Znf"/>
</dbReference>
<name>A0A0X8HV40_9SACH</name>
<dbReference type="EMBL" id="CP014247">
    <property type="protein sequence ID" value="AMD22045.1"/>
    <property type="molecule type" value="Genomic_DNA"/>
</dbReference>
<dbReference type="PANTHER" id="PTHR28069">
    <property type="entry name" value="GH20023P"/>
    <property type="match status" value="1"/>
</dbReference>
<dbReference type="RefSeq" id="XP_017989041.1">
    <property type="nucleotide sequence ID" value="XM_018133796.1"/>
</dbReference>
<dbReference type="PANTHER" id="PTHR28069:SF1">
    <property type="entry name" value="PROTEIN MSS51, MITOCHONDRIAL"/>
    <property type="match status" value="1"/>
</dbReference>
<dbReference type="AlphaFoldDB" id="A0A0X8HV40"/>
<evidence type="ECO:0000256" key="1">
    <source>
        <dbReference type="SAM" id="MobiDB-lite"/>
    </source>
</evidence>
<feature type="domain" description="Mitochondrial splicing suppressor 51 zinc-finger" evidence="2">
    <location>
        <begin position="79"/>
        <end position="130"/>
    </location>
</feature>
<dbReference type="Proteomes" id="UP000243052">
    <property type="component" value="Chromosome vii"/>
</dbReference>
<dbReference type="STRING" id="45286.A0A0X8HV40"/>
<reference evidence="4 5" key="1">
    <citation type="submission" date="2016-01" db="EMBL/GenBank/DDBJ databases">
        <title>Genome sequence of the yeast Holleya sinecauda.</title>
        <authorList>
            <person name="Dietrich F.S."/>
        </authorList>
    </citation>
    <scope>NUCLEOTIDE SEQUENCE [LARGE SCALE GENOMIC DNA]</scope>
    <source>
        <strain evidence="4 5">ATCC 58844</strain>
    </source>
</reference>
<dbReference type="InterPro" id="IPR046824">
    <property type="entry name" value="Mss51-like_C"/>
</dbReference>
<dbReference type="GeneID" id="28725373"/>
<feature type="domain" description="Mitochondrial splicing suppressor 51-like C-terminal" evidence="3">
    <location>
        <begin position="223"/>
        <end position="402"/>
    </location>
</feature>
<evidence type="ECO:0000259" key="2">
    <source>
        <dbReference type="Pfam" id="PF13824"/>
    </source>
</evidence>
<evidence type="ECO:0000313" key="5">
    <source>
        <dbReference type="Proteomes" id="UP000243052"/>
    </source>
</evidence>
<protein>
    <submittedName>
        <fullName evidence="4">HGL295Wp</fullName>
    </submittedName>
</protein>
<accession>A0A0X8HV40</accession>
<dbReference type="GO" id="GO:0005739">
    <property type="term" value="C:mitochondrion"/>
    <property type="evidence" value="ECO:0007669"/>
    <property type="project" value="GOC"/>
</dbReference>
<dbReference type="GO" id="GO:0033617">
    <property type="term" value="P:mitochondrial respiratory chain complex IV assembly"/>
    <property type="evidence" value="ECO:0007669"/>
    <property type="project" value="TreeGrafter"/>
</dbReference>